<dbReference type="Gene3D" id="3.90.780.10">
    <property type="entry name" value="5'-Nucleotidase, C-terminal domain"/>
    <property type="match status" value="1"/>
</dbReference>
<dbReference type="PRINTS" id="PR01607">
    <property type="entry name" value="APYRASEFAMLY"/>
</dbReference>
<reference evidence="5 6" key="1">
    <citation type="submission" date="2023-03" db="EMBL/GenBank/DDBJ databases">
        <title>Bacillus Genome Sequencing.</title>
        <authorList>
            <person name="Dunlap C."/>
        </authorList>
    </citation>
    <scope>NUCLEOTIDE SEQUENCE [LARGE SCALE GENOMIC DNA]</scope>
    <source>
        <strain evidence="5 6">B-59205</strain>
    </source>
</reference>
<dbReference type="Pfam" id="PF02872">
    <property type="entry name" value="5_nucleotid_C"/>
    <property type="match status" value="1"/>
</dbReference>
<dbReference type="PANTHER" id="PTHR11575:SF6">
    <property type="entry name" value="2',3'-CYCLIC-NUCLEOTIDE 2'-PHOSPHODIESTERASE_3'-NUCLEOTIDASE"/>
    <property type="match status" value="1"/>
</dbReference>
<dbReference type="GO" id="GO:0030288">
    <property type="term" value="C:outer membrane-bounded periplasmic space"/>
    <property type="evidence" value="ECO:0007669"/>
    <property type="project" value="TreeGrafter"/>
</dbReference>
<dbReference type="GO" id="GO:0009166">
    <property type="term" value="P:nucleotide catabolic process"/>
    <property type="evidence" value="ECO:0007669"/>
    <property type="project" value="InterPro"/>
</dbReference>
<feature type="domain" description="Calcineurin-like phosphoesterase" evidence="3">
    <location>
        <begin position="5"/>
        <end position="233"/>
    </location>
</feature>
<dbReference type="SUPFAM" id="SSF56300">
    <property type="entry name" value="Metallo-dependent phosphatases"/>
    <property type="match status" value="1"/>
</dbReference>
<evidence type="ECO:0000259" key="3">
    <source>
        <dbReference type="Pfam" id="PF00149"/>
    </source>
</evidence>
<keyword evidence="2" id="KW-0547">Nucleotide-binding</keyword>
<sequence>MKKISVLVTSDIHGYVMPTDFSSKSVLPMGLGKLMTIIEEERKHSAVLLLDNGDFIQGSPMTYYEQKVEPHGHNQMIKVANVMQYDAAIFGNHEFNYGLHTVKTIVEQSQFPWLAANIKDEKGHYFTQPSMIKEIEGVKVAVVGITTQFVPYWEEPAHIAGLIFEDAFTSAQQEIANLREKFAIDVMIVAYHGGFEADVQTGARLEESRENIGYQLCQELEGVDVVITGHQHRELALHLFGKAVVQPGTKGICLGKVELLFNDEGVLQSTSPSLIYLDETIPLNVEVQNIITPLYEKTEKWLDQRIGKITGDLVIHDTFEARLKGHSYVELVNRVQMEVTGASISCASIFNDTCAGFQNDVAMRDIVTNYIYPNTLKVLSIEGRHIVAALEQSATYFTMENGKPAISEAFKYPKEQPYNYDLWSGIDYTIDLTQPAGQRVVSVIFQGQPLQLSQHYHVVMNSYRATGAGNFDYFKTCPVVKDIQTDMTELLADYFTKHGTVEAKQMTNMHLIYPDSAEDSFPSR</sequence>
<dbReference type="InterPro" id="IPR006179">
    <property type="entry name" value="5_nucleotidase/apyrase"/>
</dbReference>
<dbReference type="SUPFAM" id="SSF55816">
    <property type="entry name" value="5'-nucleotidase (syn. UDP-sugar hydrolase), C-terminal domain"/>
    <property type="match status" value="1"/>
</dbReference>
<evidence type="ECO:0000313" key="6">
    <source>
        <dbReference type="Proteomes" id="UP001344888"/>
    </source>
</evidence>
<dbReference type="EMBL" id="JARSFG010000011">
    <property type="protein sequence ID" value="MEC1178459.1"/>
    <property type="molecule type" value="Genomic_DNA"/>
</dbReference>
<evidence type="ECO:0000256" key="1">
    <source>
        <dbReference type="ARBA" id="ARBA00022729"/>
    </source>
</evidence>
<dbReference type="Gene3D" id="3.60.21.10">
    <property type="match status" value="1"/>
</dbReference>
<proteinExistence type="inferred from homology"/>
<protein>
    <submittedName>
        <fullName evidence="5">Bifunctional UDP-sugar hydrolase/5'-nucleotidase</fullName>
    </submittedName>
</protein>
<dbReference type="Proteomes" id="UP001344888">
    <property type="component" value="Unassembled WGS sequence"/>
</dbReference>
<keyword evidence="2 5" id="KW-0378">Hydrolase</keyword>
<name>A0AAW9NIH1_9BACL</name>
<dbReference type="AlphaFoldDB" id="A0AAW9NIH1"/>
<dbReference type="InterPro" id="IPR029052">
    <property type="entry name" value="Metallo-depent_PP-like"/>
</dbReference>
<dbReference type="InterPro" id="IPR008334">
    <property type="entry name" value="5'-Nucleotdase_C"/>
</dbReference>
<evidence type="ECO:0000313" key="5">
    <source>
        <dbReference type="EMBL" id="MEC1178459.1"/>
    </source>
</evidence>
<dbReference type="GO" id="GO:0000166">
    <property type="term" value="F:nucleotide binding"/>
    <property type="evidence" value="ECO:0007669"/>
    <property type="project" value="UniProtKB-KW"/>
</dbReference>
<gene>
    <name evidence="5" type="ORF">P9B03_08195</name>
</gene>
<comment type="caution">
    <text evidence="5">The sequence shown here is derived from an EMBL/GenBank/DDBJ whole genome shotgun (WGS) entry which is preliminary data.</text>
</comment>
<evidence type="ECO:0000256" key="2">
    <source>
        <dbReference type="RuleBase" id="RU362119"/>
    </source>
</evidence>
<dbReference type="PANTHER" id="PTHR11575">
    <property type="entry name" value="5'-NUCLEOTIDASE-RELATED"/>
    <property type="match status" value="1"/>
</dbReference>
<accession>A0AAW9NIH1</accession>
<dbReference type="InterPro" id="IPR004843">
    <property type="entry name" value="Calcineurin-like_PHP"/>
</dbReference>
<dbReference type="RefSeq" id="WP_326122971.1">
    <property type="nucleotide sequence ID" value="NZ_JARSFG010000011.1"/>
</dbReference>
<dbReference type="Pfam" id="PF00149">
    <property type="entry name" value="Metallophos"/>
    <property type="match status" value="1"/>
</dbReference>
<comment type="similarity">
    <text evidence="2">Belongs to the 5'-nucleotidase family.</text>
</comment>
<evidence type="ECO:0000259" key="4">
    <source>
        <dbReference type="Pfam" id="PF02872"/>
    </source>
</evidence>
<organism evidence="5 6">
    <name type="scientific">Metasolibacillus meyeri</name>
    <dbReference type="NCBI Taxonomy" id="1071052"/>
    <lineage>
        <taxon>Bacteria</taxon>
        <taxon>Bacillati</taxon>
        <taxon>Bacillota</taxon>
        <taxon>Bacilli</taxon>
        <taxon>Bacillales</taxon>
        <taxon>Caryophanaceae</taxon>
        <taxon>Metasolibacillus</taxon>
    </lineage>
</organism>
<feature type="domain" description="5'-Nucleotidase C-terminal" evidence="4">
    <location>
        <begin position="306"/>
        <end position="475"/>
    </location>
</feature>
<dbReference type="GO" id="GO:0016787">
    <property type="term" value="F:hydrolase activity"/>
    <property type="evidence" value="ECO:0007669"/>
    <property type="project" value="UniProtKB-KW"/>
</dbReference>
<dbReference type="InterPro" id="IPR036907">
    <property type="entry name" value="5'-Nucleotdase_C_sf"/>
</dbReference>
<keyword evidence="1" id="KW-0732">Signal</keyword>
<keyword evidence="6" id="KW-1185">Reference proteome</keyword>